<dbReference type="EMBL" id="BKBC01000061">
    <property type="protein sequence ID" value="GEQ22807.1"/>
    <property type="molecule type" value="Genomic_DNA"/>
</dbReference>
<dbReference type="RefSeq" id="WP_002582592.1">
    <property type="nucleotide sequence ID" value="NZ_AP019716.1"/>
</dbReference>
<dbReference type="GeneID" id="92945920"/>
<dbReference type="Proteomes" id="UP000321089">
    <property type="component" value="Unassembled WGS sequence"/>
</dbReference>
<evidence type="ECO:0000313" key="1">
    <source>
        <dbReference type="EMBL" id="GEQ22807.1"/>
    </source>
</evidence>
<dbReference type="AlphaFoldDB" id="A0A512TGK5"/>
<comment type="caution">
    <text evidence="1">The sequence shown here is derived from an EMBL/GenBank/DDBJ whole genome shotgun (WGS) entry which is preliminary data.</text>
</comment>
<sequence length="55" mass="6235">MISKNYLDNIPEPTSNILHNSYEKNLTDLSSTKCSEGQFNNLVFNSNLDDSNIIK</sequence>
<proteinExistence type="predicted"/>
<reference evidence="1 2" key="1">
    <citation type="submission" date="2019-07" db="EMBL/GenBank/DDBJ databases">
        <title>Whole genome shotgun sequence of Clostridium butyricum NBRC 3858.</title>
        <authorList>
            <person name="Hosoyama A."/>
            <person name="Uohara A."/>
            <person name="Ohji S."/>
            <person name="Ichikawa N."/>
        </authorList>
    </citation>
    <scope>NUCLEOTIDE SEQUENCE [LARGE SCALE GENOMIC DNA]</scope>
    <source>
        <strain evidence="1 2">NBRC 3858</strain>
    </source>
</reference>
<accession>A0A512TGK5</accession>
<gene>
    <name evidence="1" type="ORF">CBU02nite_33130</name>
</gene>
<name>A0A512TGK5_CLOBU</name>
<protein>
    <submittedName>
        <fullName evidence="1">Uncharacterized protein</fullName>
    </submittedName>
</protein>
<evidence type="ECO:0000313" key="2">
    <source>
        <dbReference type="Proteomes" id="UP000321089"/>
    </source>
</evidence>
<organism evidence="1 2">
    <name type="scientific">Clostridium butyricum</name>
    <dbReference type="NCBI Taxonomy" id="1492"/>
    <lineage>
        <taxon>Bacteria</taxon>
        <taxon>Bacillati</taxon>
        <taxon>Bacillota</taxon>
        <taxon>Clostridia</taxon>
        <taxon>Eubacteriales</taxon>
        <taxon>Clostridiaceae</taxon>
        <taxon>Clostridium</taxon>
    </lineage>
</organism>